<dbReference type="GO" id="GO:0005576">
    <property type="term" value="C:extracellular region"/>
    <property type="evidence" value="ECO:0007669"/>
    <property type="project" value="UniProtKB-SubCell"/>
</dbReference>
<keyword evidence="5" id="KW-1015">Disulfide bond</keyword>
<feature type="domain" description="Pleiotrophin/Midkine C-terminal" evidence="8">
    <location>
        <begin position="28"/>
        <end position="73"/>
    </location>
</feature>
<dbReference type="SUPFAM" id="SSF57288">
    <property type="entry name" value="Midkine"/>
    <property type="match status" value="1"/>
</dbReference>
<dbReference type="InterPro" id="IPR020091">
    <property type="entry name" value="PTN/MK_diS_sf"/>
</dbReference>
<accession>A0AAN9XYN5</accession>
<evidence type="ECO:0000256" key="7">
    <source>
        <dbReference type="SAM" id="SignalP"/>
    </source>
</evidence>
<comment type="similarity">
    <text evidence="2">Belongs to the pleiotrophin family.</text>
</comment>
<protein>
    <recommendedName>
        <fullName evidence="8">Pleiotrophin/Midkine C-terminal domain-containing protein</fullName>
    </recommendedName>
</protein>
<dbReference type="FunFam" id="2.30.90.10:FF:000001">
    <property type="entry name" value="Pleiotrophin"/>
    <property type="match status" value="1"/>
</dbReference>
<dbReference type="InterPro" id="IPR020090">
    <property type="entry name" value="PTN/MK_C_dom"/>
</dbReference>
<evidence type="ECO:0000256" key="1">
    <source>
        <dbReference type="ARBA" id="ARBA00004613"/>
    </source>
</evidence>
<dbReference type="PANTHER" id="PTHR21050:SF1">
    <property type="entry name" value="MIDKINE AND PLEIOTROPHIN 1, ISOFORM A-RELATED"/>
    <property type="match status" value="1"/>
</dbReference>
<keyword evidence="10" id="KW-1185">Reference proteome</keyword>
<feature type="signal peptide" evidence="7">
    <location>
        <begin position="1"/>
        <end position="22"/>
    </location>
</feature>
<dbReference type="Gene3D" id="2.30.90.10">
    <property type="entry name" value="Heparin-binding Growth Factor, Midkine, Chain A- C-terminal Domain"/>
    <property type="match status" value="2"/>
</dbReference>
<comment type="caution">
    <text evidence="9">The sequence shown here is derived from an EMBL/GenBank/DDBJ whole genome shotgun (WGS) entry which is preliminary data.</text>
</comment>
<dbReference type="EMBL" id="JBBCAQ010000037">
    <property type="protein sequence ID" value="KAK7574334.1"/>
    <property type="molecule type" value="Genomic_DNA"/>
</dbReference>
<evidence type="ECO:0000256" key="2">
    <source>
        <dbReference type="ARBA" id="ARBA00005403"/>
    </source>
</evidence>
<evidence type="ECO:0000256" key="6">
    <source>
        <dbReference type="SAM" id="MobiDB-lite"/>
    </source>
</evidence>
<evidence type="ECO:0000256" key="5">
    <source>
        <dbReference type="ARBA" id="ARBA00023157"/>
    </source>
</evidence>
<organism evidence="9 10">
    <name type="scientific">Parthenolecanium corni</name>
    <dbReference type="NCBI Taxonomy" id="536013"/>
    <lineage>
        <taxon>Eukaryota</taxon>
        <taxon>Metazoa</taxon>
        <taxon>Ecdysozoa</taxon>
        <taxon>Arthropoda</taxon>
        <taxon>Hexapoda</taxon>
        <taxon>Insecta</taxon>
        <taxon>Pterygota</taxon>
        <taxon>Neoptera</taxon>
        <taxon>Paraneoptera</taxon>
        <taxon>Hemiptera</taxon>
        <taxon>Sternorrhyncha</taxon>
        <taxon>Coccoidea</taxon>
        <taxon>Coccidae</taxon>
        <taxon>Parthenolecanium</taxon>
    </lineage>
</organism>
<name>A0AAN9XYN5_9HEMI</name>
<reference evidence="9 10" key="1">
    <citation type="submission" date="2024-03" db="EMBL/GenBank/DDBJ databases">
        <title>Adaptation during the transition from Ophiocordyceps entomopathogen to insect associate is accompanied by gene loss and intensified selection.</title>
        <authorList>
            <person name="Ward C.M."/>
            <person name="Onetto C.A."/>
            <person name="Borneman A.R."/>
        </authorList>
    </citation>
    <scope>NUCLEOTIDE SEQUENCE [LARGE SCALE GENOMIC DNA]</scope>
    <source>
        <strain evidence="9">AWRI1</strain>
        <tissue evidence="9">Single Adult Female</tissue>
    </source>
</reference>
<keyword evidence="4 7" id="KW-0732">Signal</keyword>
<dbReference type="GO" id="GO:0008083">
    <property type="term" value="F:growth factor activity"/>
    <property type="evidence" value="ECO:0007669"/>
    <property type="project" value="InterPro"/>
</dbReference>
<dbReference type="PANTHER" id="PTHR21050">
    <property type="entry name" value="MIDKINE AND PLEIOTROPHIN 1, ISOFORM A-RELATED"/>
    <property type="match status" value="1"/>
</dbReference>
<evidence type="ECO:0000313" key="9">
    <source>
        <dbReference type="EMBL" id="KAK7574334.1"/>
    </source>
</evidence>
<dbReference type="Pfam" id="PF01091">
    <property type="entry name" value="PTN_MK_C"/>
    <property type="match status" value="1"/>
</dbReference>
<dbReference type="GO" id="GO:0048332">
    <property type="term" value="P:mesoderm morphogenesis"/>
    <property type="evidence" value="ECO:0007669"/>
    <property type="project" value="TreeGrafter"/>
</dbReference>
<evidence type="ECO:0000313" key="10">
    <source>
        <dbReference type="Proteomes" id="UP001367676"/>
    </source>
</evidence>
<feature type="chain" id="PRO_5042865449" description="Pleiotrophin/Midkine C-terminal domain-containing protein" evidence="7">
    <location>
        <begin position="23"/>
        <end position="146"/>
    </location>
</feature>
<dbReference type="InterPro" id="IPR038130">
    <property type="entry name" value="PTN/MK_C_dom_sf"/>
</dbReference>
<feature type="region of interest" description="Disordered" evidence="6">
    <location>
        <begin position="114"/>
        <end position="146"/>
    </location>
</feature>
<dbReference type="Proteomes" id="UP001367676">
    <property type="component" value="Unassembled WGS sequence"/>
</dbReference>
<comment type="subcellular location">
    <subcellularLocation>
        <location evidence="1">Secreted</location>
    </subcellularLocation>
</comment>
<dbReference type="GO" id="GO:0008201">
    <property type="term" value="F:heparin binding"/>
    <property type="evidence" value="ECO:0007669"/>
    <property type="project" value="TreeGrafter"/>
</dbReference>
<keyword evidence="3" id="KW-0964">Secreted</keyword>
<proteinExistence type="inferred from homology"/>
<dbReference type="AlphaFoldDB" id="A0AAN9XYN5"/>
<sequence length="146" mass="16698">MIWFKSIFLCALALVIIAPALSDPVPVNCQYTKGPWSTCDPTTNTKTRTLTLKKVQDEGKCEKTKTVEKKCKKICKYDKGQWSKCNTENEMTRTDVLRNPNDSESNCEKSKVVTKTCKNKADRPGKGQKRKHKQQEQQNKNKSKQN</sequence>
<evidence type="ECO:0000256" key="4">
    <source>
        <dbReference type="ARBA" id="ARBA00022729"/>
    </source>
</evidence>
<gene>
    <name evidence="9" type="ORF">V9T40_011525</name>
</gene>
<evidence type="ECO:0000256" key="3">
    <source>
        <dbReference type="ARBA" id="ARBA00022525"/>
    </source>
</evidence>
<evidence type="ECO:0000259" key="8">
    <source>
        <dbReference type="Pfam" id="PF01091"/>
    </source>
</evidence>